<dbReference type="GO" id="GO:0016020">
    <property type="term" value="C:membrane"/>
    <property type="evidence" value="ECO:0007669"/>
    <property type="project" value="InterPro"/>
</dbReference>
<dbReference type="AlphaFoldDB" id="A0A7M2Y6X7"/>
<evidence type="ECO:0000259" key="1">
    <source>
        <dbReference type="Pfam" id="PF03412"/>
    </source>
</evidence>
<name>A0A7M2Y6X7_9FLAO</name>
<sequence length="64" mass="7237">MKQIPFYKQPDAKDCGPTCLRIVIKFYGKTIPLQQIRNLSETTREGSSLLGSDAVENLGFRSLY</sequence>
<dbReference type="InterPro" id="IPR005074">
    <property type="entry name" value="Peptidase_C39"/>
</dbReference>
<organism evidence="2 3">
    <name type="scientific">Kaistella flava</name>
    <name type="common">ex Peng et al. 2021</name>
    <dbReference type="NCBI Taxonomy" id="2038776"/>
    <lineage>
        <taxon>Bacteria</taxon>
        <taxon>Pseudomonadati</taxon>
        <taxon>Bacteroidota</taxon>
        <taxon>Flavobacteriia</taxon>
        <taxon>Flavobacteriales</taxon>
        <taxon>Weeksellaceae</taxon>
        <taxon>Chryseobacterium group</taxon>
        <taxon>Kaistella</taxon>
    </lineage>
</organism>
<dbReference type="GO" id="GO:0006508">
    <property type="term" value="P:proteolysis"/>
    <property type="evidence" value="ECO:0007669"/>
    <property type="project" value="InterPro"/>
</dbReference>
<gene>
    <name evidence="2" type="ORF">Q73A0000_05415</name>
</gene>
<feature type="domain" description="Peptidase C39" evidence="1">
    <location>
        <begin position="5"/>
        <end position="51"/>
    </location>
</feature>
<evidence type="ECO:0000313" key="3">
    <source>
        <dbReference type="Proteomes" id="UP000594195"/>
    </source>
</evidence>
<dbReference type="Gene3D" id="3.90.70.10">
    <property type="entry name" value="Cysteine proteinases"/>
    <property type="match status" value="1"/>
</dbReference>
<dbReference type="GO" id="GO:0008233">
    <property type="term" value="F:peptidase activity"/>
    <property type="evidence" value="ECO:0007669"/>
    <property type="project" value="InterPro"/>
</dbReference>
<dbReference type="Proteomes" id="UP000594195">
    <property type="component" value="Chromosome"/>
</dbReference>
<evidence type="ECO:0000313" key="2">
    <source>
        <dbReference type="EMBL" id="QOW09840.1"/>
    </source>
</evidence>
<dbReference type="KEGG" id="kfa:Q73A0000_05415"/>
<dbReference type="EMBL" id="CP040442">
    <property type="protein sequence ID" value="QOW09840.1"/>
    <property type="molecule type" value="Genomic_DNA"/>
</dbReference>
<dbReference type="Pfam" id="PF03412">
    <property type="entry name" value="Peptidase_C39"/>
    <property type="match status" value="1"/>
</dbReference>
<dbReference type="GO" id="GO:0005524">
    <property type="term" value="F:ATP binding"/>
    <property type="evidence" value="ECO:0007669"/>
    <property type="project" value="InterPro"/>
</dbReference>
<protein>
    <recommendedName>
        <fullName evidence="1">Peptidase C39 domain-containing protein</fullName>
    </recommendedName>
</protein>
<reference evidence="2 3" key="1">
    <citation type="submission" date="2019-05" db="EMBL/GenBank/DDBJ databases">
        <title>Chryseobacterium sp. isolated from King George Island, maritime Antarctica.</title>
        <authorList>
            <person name="Peng X."/>
        </authorList>
    </citation>
    <scope>NUCLEOTIDE SEQUENCE [LARGE SCALE GENOMIC DNA]</scope>
    <source>
        <strain evidence="2 3">7-3A</strain>
    </source>
</reference>
<proteinExistence type="predicted"/>
<keyword evidence="3" id="KW-1185">Reference proteome</keyword>
<accession>A0A7M2Y6X7</accession>